<dbReference type="EMBL" id="MN738789">
    <property type="protein sequence ID" value="QHT37035.1"/>
    <property type="molecule type" value="Genomic_DNA"/>
</dbReference>
<accession>A0A6C0FCY4</accession>
<proteinExistence type="predicted"/>
<name>A0A6C0FCY4_9ZZZZ</name>
<evidence type="ECO:0000313" key="1">
    <source>
        <dbReference type="EMBL" id="QHT37035.1"/>
    </source>
</evidence>
<sequence>MLNNLNTYKTQLENSDLNTDWLEISELLGFCSQALKNKSKSLIGELLIKLIVECLKIAKTHDIDMLVAWDRWYKKVLYKQYIT</sequence>
<organism evidence="1">
    <name type="scientific">viral metagenome</name>
    <dbReference type="NCBI Taxonomy" id="1070528"/>
    <lineage>
        <taxon>unclassified sequences</taxon>
        <taxon>metagenomes</taxon>
        <taxon>organismal metagenomes</taxon>
    </lineage>
</organism>
<reference evidence="1" key="1">
    <citation type="journal article" date="2020" name="Nature">
        <title>Giant virus diversity and host interactions through global metagenomics.</title>
        <authorList>
            <person name="Schulz F."/>
            <person name="Roux S."/>
            <person name="Paez-Espino D."/>
            <person name="Jungbluth S."/>
            <person name="Walsh D.A."/>
            <person name="Denef V.J."/>
            <person name="McMahon K.D."/>
            <person name="Konstantinidis K.T."/>
            <person name="Eloe-Fadrosh E.A."/>
            <person name="Kyrpides N.C."/>
            <person name="Woyke T."/>
        </authorList>
    </citation>
    <scope>NUCLEOTIDE SEQUENCE</scope>
    <source>
        <strain evidence="1">GVMAG-S-ERX555967-131</strain>
    </source>
</reference>
<dbReference type="AlphaFoldDB" id="A0A6C0FCY4"/>
<protein>
    <submittedName>
        <fullName evidence="1">Uncharacterized protein</fullName>
    </submittedName>
</protein>